<dbReference type="SMART" id="SM00986">
    <property type="entry name" value="UDG"/>
    <property type="match status" value="1"/>
</dbReference>
<keyword evidence="9" id="KW-0408">Iron</keyword>
<evidence type="ECO:0000259" key="13">
    <source>
        <dbReference type="SMART" id="SM00986"/>
    </source>
</evidence>
<keyword evidence="8" id="KW-0378">Hydrolase</keyword>
<feature type="region of interest" description="Disordered" evidence="12">
    <location>
        <begin position="47"/>
        <end position="78"/>
    </location>
</feature>
<dbReference type="GO" id="GO:0004844">
    <property type="term" value="F:uracil DNA N-glycosylase activity"/>
    <property type="evidence" value="ECO:0007669"/>
    <property type="project" value="UniProtKB-EC"/>
</dbReference>
<name>A0A8J3GER1_9BACT</name>
<keyword evidence="6" id="KW-0479">Metal-binding</keyword>
<keyword evidence="10" id="KW-0411">Iron-sulfur</keyword>
<dbReference type="InterPro" id="IPR036895">
    <property type="entry name" value="Uracil-DNA_glycosylase-like_sf"/>
</dbReference>
<keyword evidence="15" id="KW-1185">Reference proteome</keyword>
<comment type="caution">
    <text evidence="14">The sequence shown here is derived from an EMBL/GenBank/DDBJ whole genome shotgun (WGS) entry which is preliminary data.</text>
</comment>
<dbReference type="InterPro" id="IPR005122">
    <property type="entry name" value="Uracil-DNA_glycosylase-like"/>
</dbReference>
<keyword evidence="5" id="KW-0004">4Fe-4S</keyword>
<evidence type="ECO:0000256" key="6">
    <source>
        <dbReference type="ARBA" id="ARBA00022723"/>
    </source>
</evidence>
<gene>
    <name evidence="14" type="ORF">GCM10007047_30680</name>
</gene>
<dbReference type="Proteomes" id="UP000642829">
    <property type="component" value="Unassembled WGS sequence"/>
</dbReference>
<evidence type="ECO:0000256" key="1">
    <source>
        <dbReference type="ARBA" id="ARBA00001400"/>
    </source>
</evidence>
<dbReference type="RefSeq" id="WP_229792141.1">
    <property type="nucleotide sequence ID" value="NZ_BMXG01000025.1"/>
</dbReference>
<dbReference type="SMART" id="SM00987">
    <property type="entry name" value="UreE_C"/>
    <property type="match status" value="1"/>
</dbReference>
<evidence type="ECO:0000256" key="10">
    <source>
        <dbReference type="ARBA" id="ARBA00023014"/>
    </source>
</evidence>
<keyword evidence="11" id="KW-0234">DNA repair</keyword>
<feature type="compositionally biased region" description="Basic residues" evidence="12">
    <location>
        <begin position="100"/>
        <end position="109"/>
    </location>
</feature>
<reference evidence="14" key="2">
    <citation type="submission" date="2020-09" db="EMBL/GenBank/DDBJ databases">
        <authorList>
            <person name="Sun Q."/>
            <person name="Kim S."/>
        </authorList>
    </citation>
    <scope>NUCLEOTIDE SEQUENCE</scope>
    <source>
        <strain evidence="14">KCTC 12870</strain>
    </source>
</reference>
<dbReference type="PANTHER" id="PTHR33693:SF1">
    <property type="entry name" value="TYPE-4 URACIL-DNA GLYCOSYLASE"/>
    <property type="match status" value="1"/>
</dbReference>
<dbReference type="EMBL" id="BMXG01000025">
    <property type="protein sequence ID" value="GHC11225.1"/>
    <property type="molecule type" value="Genomic_DNA"/>
</dbReference>
<evidence type="ECO:0000256" key="5">
    <source>
        <dbReference type="ARBA" id="ARBA00022485"/>
    </source>
</evidence>
<dbReference type="Gene3D" id="3.40.470.10">
    <property type="entry name" value="Uracil-DNA glycosylase-like domain"/>
    <property type="match status" value="1"/>
</dbReference>
<sequence>MHAMRVELEAVVNELKRWRDAGEDAVYLEPGTLDAVRAKVAELRAAAPDEALPENQARDTSPAFEAASSESRGSLRPRIKQNADVIKDFLQQSDSPSTAPKKKVAKKGAAKAGQGLPPGVKEIPSPTPFELPEGDKQARWNWLRDHVLGDPVCQEHLRPSKQVVFGVGNLDADIFFCGEAPGEDEEMQGEPFVGKAGQLLNKIISAMGVSREQTYIGNIMNWRPEHDKPFGNRAPVEAEINYCLPYLIGQLEIVQPKVIVALGLTAANGLLGFDPERRMGKVRGQWLEFSGVPLIITYHPSYLLRNQANSAKRLVWEDILLAMAKVGLPISEKQQGYFKG</sequence>
<evidence type="ECO:0000256" key="2">
    <source>
        <dbReference type="ARBA" id="ARBA00006521"/>
    </source>
</evidence>
<evidence type="ECO:0000256" key="9">
    <source>
        <dbReference type="ARBA" id="ARBA00023004"/>
    </source>
</evidence>
<dbReference type="GO" id="GO:0046872">
    <property type="term" value="F:metal ion binding"/>
    <property type="evidence" value="ECO:0007669"/>
    <property type="project" value="UniProtKB-KW"/>
</dbReference>
<dbReference type="NCBIfam" id="TIGR00758">
    <property type="entry name" value="UDG_fam4"/>
    <property type="match status" value="1"/>
</dbReference>
<dbReference type="EC" id="3.2.2.27" evidence="3"/>
<dbReference type="Pfam" id="PF03167">
    <property type="entry name" value="UDG"/>
    <property type="match status" value="1"/>
</dbReference>
<evidence type="ECO:0000313" key="15">
    <source>
        <dbReference type="Proteomes" id="UP000642829"/>
    </source>
</evidence>
<reference evidence="14" key="1">
    <citation type="journal article" date="2014" name="Int. J. Syst. Evol. Microbiol.">
        <title>Complete genome sequence of Corynebacterium casei LMG S-19264T (=DSM 44701T), isolated from a smear-ripened cheese.</title>
        <authorList>
            <consortium name="US DOE Joint Genome Institute (JGI-PGF)"/>
            <person name="Walter F."/>
            <person name="Albersmeier A."/>
            <person name="Kalinowski J."/>
            <person name="Ruckert C."/>
        </authorList>
    </citation>
    <scope>NUCLEOTIDE SEQUENCE</scope>
    <source>
        <strain evidence="14">KCTC 12870</strain>
    </source>
</reference>
<accession>A0A8J3GER1</accession>
<evidence type="ECO:0000256" key="11">
    <source>
        <dbReference type="ARBA" id="ARBA00023204"/>
    </source>
</evidence>
<feature type="domain" description="Uracil-DNA glycosylase-like" evidence="13">
    <location>
        <begin position="165"/>
        <end position="320"/>
    </location>
</feature>
<evidence type="ECO:0000256" key="3">
    <source>
        <dbReference type="ARBA" id="ARBA00012030"/>
    </source>
</evidence>
<dbReference type="InterPro" id="IPR051536">
    <property type="entry name" value="UDG_Type-4/5"/>
</dbReference>
<dbReference type="GO" id="GO:0006281">
    <property type="term" value="P:DNA repair"/>
    <property type="evidence" value="ECO:0007669"/>
    <property type="project" value="UniProtKB-KW"/>
</dbReference>
<evidence type="ECO:0000313" key="14">
    <source>
        <dbReference type="EMBL" id="GHC11225.1"/>
    </source>
</evidence>
<dbReference type="SUPFAM" id="SSF52141">
    <property type="entry name" value="Uracil-DNA glycosylase-like"/>
    <property type="match status" value="1"/>
</dbReference>
<dbReference type="PANTHER" id="PTHR33693">
    <property type="entry name" value="TYPE-5 URACIL-DNA GLYCOSYLASE"/>
    <property type="match status" value="1"/>
</dbReference>
<evidence type="ECO:0000256" key="4">
    <source>
        <dbReference type="ARBA" id="ARBA00019403"/>
    </source>
</evidence>
<evidence type="ECO:0000256" key="8">
    <source>
        <dbReference type="ARBA" id="ARBA00022801"/>
    </source>
</evidence>
<keyword evidence="7" id="KW-0227">DNA damage</keyword>
<dbReference type="InterPro" id="IPR005273">
    <property type="entry name" value="Ura-DNA_glyco_family4"/>
</dbReference>
<protein>
    <recommendedName>
        <fullName evidence="4">Type-4 uracil-DNA glycosylase</fullName>
        <ecNumber evidence="3">3.2.2.27</ecNumber>
    </recommendedName>
</protein>
<proteinExistence type="inferred from homology"/>
<comment type="catalytic activity">
    <reaction evidence="1">
        <text>Hydrolyzes single-stranded DNA or mismatched double-stranded DNA and polynucleotides, releasing free uracil.</text>
        <dbReference type="EC" id="3.2.2.27"/>
    </reaction>
</comment>
<evidence type="ECO:0000256" key="7">
    <source>
        <dbReference type="ARBA" id="ARBA00022763"/>
    </source>
</evidence>
<feature type="region of interest" description="Disordered" evidence="12">
    <location>
        <begin position="91"/>
        <end position="133"/>
    </location>
</feature>
<organism evidence="14 15">
    <name type="scientific">Cerasicoccus arenae</name>
    <dbReference type="NCBI Taxonomy" id="424488"/>
    <lineage>
        <taxon>Bacteria</taxon>
        <taxon>Pseudomonadati</taxon>
        <taxon>Verrucomicrobiota</taxon>
        <taxon>Opitutia</taxon>
        <taxon>Puniceicoccales</taxon>
        <taxon>Cerasicoccaceae</taxon>
        <taxon>Cerasicoccus</taxon>
    </lineage>
</organism>
<dbReference type="AlphaFoldDB" id="A0A8J3GER1"/>
<dbReference type="CDD" id="cd10030">
    <property type="entry name" value="UDG-F4_TTUDGA_SPO1dp_like"/>
    <property type="match status" value="1"/>
</dbReference>
<feature type="compositionally biased region" description="Low complexity" evidence="12">
    <location>
        <begin position="110"/>
        <end position="119"/>
    </location>
</feature>
<comment type="similarity">
    <text evidence="2">Belongs to the uracil-DNA glycosylase (UDG) superfamily. Type 4 (UDGa) family.</text>
</comment>
<dbReference type="GO" id="GO:0051539">
    <property type="term" value="F:4 iron, 4 sulfur cluster binding"/>
    <property type="evidence" value="ECO:0007669"/>
    <property type="project" value="UniProtKB-KW"/>
</dbReference>
<evidence type="ECO:0000256" key="12">
    <source>
        <dbReference type="SAM" id="MobiDB-lite"/>
    </source>
</evidence>